<dbReference type="InterPro" id="IPR024300">
    <property type="entry name" value="SipL_SPOCS_dom"/>
</dbReference>
<gene>
    <name evidence="2" type="ORF">WMO43_11760</name>
</gene>
<comment type="caution">
    <text evidence="2">The sequence shown here is derived from an EMBL/GenBank/DDBJ whole genome shotgun (WGS) entry which is preliminary data.</text>
</comment>
<name>A0ABV1HFQ8_9FIRM</name>
<evidence type="ECO:0000313" key="3">
    <source>
        <dbReference type="Proteomes" id="UP001454489"/>
    </source>
</evidence>
<proteinExistence type="predicted"/>
<evidence type="ECO:0000313" key="2">
    <source>
        <dbReference type="EMBL" id="MEQ2558537.1"/>
    </source>
</evidence>
<dbReference type="CDD" id="cd00118">
    <property type="entry name" value="LysM"/>
    <property type="match status" value="1"/>
</dbReference>
<sequence length="520" mass="59238">MELKKKYIHMSHEKGRAMSQVTLDDDYNVPESKPDIVRIITTKGAIHLEEAKAETGHVLLRGNLGFQVLYRSDGEENDIAYLEGEIPFSETVNLDGAEEFDPVKATWDIEDLNIGIINSRKLSIRSLIVFHVQMDEVRDEEISYAMENEEDYEIRKENIEALQLVTAKKDTCRFKNEIILPSNKPNIRELLWKNVQLRGLESRIGEDVIQFNGELLIYILYQGNEEDERLQWLETTVPLQGEVDCSGCRDQLVSYVGVDDVSFDVEVKPDYDGEERMLVVDAVADLDIKLWEEEQFEMLQDVYSLKEDVRPVFEDITFEKLLMKNNAKCRASEQLQLEATQENMLQICCAEGSVQIDTHEISGNGVYVEGTVAVELLYITTDDEMPIGSLKGFLPFHQTIEVPGIEKNSRYEIESGLEQLTTILIDNTQVEIKAVINLNLIAFSIGNRKRVQEVNCQEADYESLQKIPGLVGYIVKDGDDIWNIAKENHTTVREIMETNELSSDRVGKGDKLLIVKNMGA</sequence>
<dbReference type="RefSeq" id="WP_353531329.1">
    <property type="nucleotide sequence ID" value="NZ_JBBMEX010000013.1"/>
</dbReference>
<dbReference type="Pfam" id="PF01476">
    <property type="entry name" value="LysM"/>
    <property type="match status" value="1"/>
</dbReference>
<dbReference type="Gene3D" id="3.10.350.10">
    <property type="entry name" value="LysM domain"/>
    <property type="match status" value="1"/>
</dbReference>
<reference evidence="2 3" key="1">
    <citation type="submission" date="2024-03" db="EMBL/GenBank/DDBJ databases">
        <title>Human intestinal bacterial collection.</title>
        <authorList>
            <person name="Pauvert C."/>
            <person name="Hitch T.C.A."/>
            <person name="Clavel T."/>
        </authorList>
    </citation>
    <scope>NUCLEOTIDE SEQUENCE [LARGE SCALE GENOMIC DNA]</scope>
    <source>
        <strain evidence="2 3">CLA-AA-H185</strain>
    </source>
</reference>
<dbReference type="InterPro" id="IPR036779">
    <property type="entry name" value="LysM_dom_sf"/>
</dbReference>
<dbReference type="SMART" id="SM00257">
    <property type="entry name" value="LysM"/>
    <property type="match status" value="1"/>
</dbReference>
<dbReference type="EMBL" id="JBBMEX010000013">
    <property type="protein sequence ID" value="MEQ2558537.1"/>
    <property type="molecule type" value="Genomic_DNA"/>
</dbReference>
<organism evidence="2 3">
    <name type="scientific">Maccoyibacter intestinihominis</name>
    <dbReference type="NCBI Taxonomy" id="3133499"/>
    <lineage>
        <taxon>Bacteria</taxon>
        <taxon>Bacillati</taxon>
        <taxon>Bacillota</taxon>
        <taxon>Clostridia</taxon>
        <taxon>Lachnospirales</taxon>
        <taxon>Lachnospiraceae</taxon>
        <taxon>Maccoyibacter</taxon>
    </lineage>
</organism>
<dbReference type="PROSITE" id="PS51782">
    <property type="entry name" value="LYSM"/>
    <property type="match status" value="1"/>
</dbReference>
<dbReference type="InterPro" id="IPR018392">
    <property type="entry name" value="LysM"/>
</dbReference>
<feature type="domain" description="LysM" evidence="1">
    <location>
        <begin position="471"/>
        <end position="514"/>
    </location>
</feature>
<dbReference type="Pfam" id="PF12673">
    <property type="entry name" value="SipL"/>
    <property type="match status" value="3"/>
</dbReference>
<protein>
    <submittedName>
        <fullName evidence="2">SPOCS domain-containing protein</fullName>
    </submittedName>
</protein>
<evidence type="ECO:0000259" key="1">
    <source>
        <dbReference type="PROSITE" id="PS51782"/>
    </source>
</evidence>
<accession>A0ABV1HFQ8</accession>
<dbReference type="Proteomes" id="UP001454489">
    <property type="component" value="Unassembled WGS sequence"/>
</dbReference>
<dbReference type="SUPFAM" id="SSF54106">
    <property type="entry name" value="LysM domain"/>
    <property type="match status" value="1"/>
</dbReference>
<keyword evidence="3" id="KW-1185">Reference proteome</keyword>